<sequence>MLLISLSRAMHSSAASPLSSSLMACLWSMLMAFSNLLNTPSMFEMYPVALPPGSASKSSPTSLTVQEAERTTLTVMCSGESMSIVLAPGFSPSAGMKSVCFHPHASHSMVSWVCSPKYGISDV</sequence>
<accession>A0A381TRI3</accession>
<protein>
    <submittedName>
        <fullName evidence="1">Uncharacterized protein</fullName>
    </submittedName>
</protein>
<gene>
    <name evidence="1" type="ORF">METZ01_LOCUS70972</name>
</gene>
<name>A0A381TRI3_9ZZZZ</name>
<proteinExistence type="predicted"/>
<dbReference type="AlphaFoldDB" id="A0A381TRI3"/>
<reference evidence="1" key="1">
    <citation type="submission" date="2018-05" db="EMBL/GenBank/DDBJ databases">
        <authorList>
            <person name="Lanie J.A."/>
            <person name="Ng W.-L."/>
            <person name="Kazmierczak K.M."/>
            <person name="Andrzejewski T.M."/>
            <person name="Davidsen T.M."/>
            <person name="Wayne K.J."/>
            <person name="Tettelin H."/>
            <person name="Glass J.I."/>
            <person name="Rusch D."/>
            <person name="Podicherti R."/>
            <person name="Tsui H.-C.T."/>
            <person name="Winkler M.E."/>
        </authorList>
    </citation>
    <scope>NUCLEOTIDE SEQUENCE</scope>
</reference>
<dbReference type="EMBL" id="UINC01004965">
    <property type="protein sequence ID" value="SVA18118.1"/>
    <property type="molecule type" value="Genomic_DNA"/>
</dbReference>
<evidence type="ECO:0000313" key="1">
    <source>
        <dbReference type="EMBL" id="SVA18118.1"/>
    </source>
</evidence>
<organism evidence="1">
    <name type="scientific">marine metagenome</name>
    <dbReference type="NCBI Taxonomy" id="408172"/>
    <lineage>
        <taxon>unclassified sequences</taxon>
        <taxon>metagenomes</taxon>
        <taxon>ecological metagenomes</taxon>
    </lineage>
</organism>